<proteinExistence type="predicted"/>
<name>A0A427U1C9_9VIBR</name>
<comment type="caution">
    <text evidence="1">The sequence shown here is derived from an EMBL/GenBank/DDBJ whole genome shotgun (WGS) entry which is preliminary data.</text>
</comment>
<dbReference type="Proteomes" id="UP000269041">
    <property type="component" value="Unassembled WGS sequence"/>
</dbReference>
<evidence type="ECO:0000313" key="2">
    <source>
        <dbReference type="Proteomes" id="UP000269041"/>
    </source>
</evidence>
<evidence type="ECO:0000313" key="1">
    <source>
        <dbReference type="EMBL" id="RSD30462.1"/>
    </source>
</evidence>
<reference evidence="1 2" key="1">
    <citation type="submission" date="2018-12" db="EMBL/GenBank/DDBJ databases">
        <title>Genomic taxonomy of the Vibrionaceae family.</title>
        <authorList>
            <person name="Gomez-Gil B."/>
            <person name="Enciso-Ibarra K."/>
        </authorList>
    </citation>
    <scope>NUCLEOTIDE SEQUENCE [LARGE SCALE GENOMIC DNA]</scope>
    <source>
        <strain evidence="1 2">CAIM 594</strain>
    </source>
</reference>
<accession>A0A427U1C9</accession>
<dbReference type="OrthoDB" id="6402895at2"/>
<dbReference type="AlphaFoldDB" id="A0A427U1C9"/>
<dbReference type="EMBL" id="RSFA01000066">
    <property type="protein sequence ID" value="RSD30462.1"/>
    <property type="molecule type" value="Genomic_DNA"/>
</dbReference>
<keyword evidence="2" id="KW-1185">Reference proteome</keyword>
<dbReference type="RefSeq" id="WP_125322321.1">
    <property type="nucleotide sequence ID" value="NZ_AP024891.1"/>
</dbReference>
<gene>
    <name evidence="1" type="ORF">EJA03_13780</name>
</gene>
<sequence>MTDNKHRLSQVQKEILLRLRSGFIRGITEAKSTSLNHAVNVMLDKAVHPNNFRLSCRTLENQGLIMRRKYEFDWYLNITPEGFELTNVWLEQETAG</sequence>
<organism evidence="1 2">
    <name type="scientific">Vibrio pectenicida</name>
    <dbReference type="NCBI Taxonomy" id="62763"/>
    <lineage>
        <taxon>Bacteria</taxon>
        <taxon>Pseudomonadati</taxon>
        <taxon>Pseudomonadota</taxon>
        <taxon>Gammaproteobacteria</taxon>
        <taxon>Vibrionales</taxon>
        <taxon>Vibrionaceae</taxon>
        <taxon>Vibrio</taxon>
    </lineage>
</organism>
<protein>
    <submittedName>
        <fullName evidence="1">Uncharacterized protein</fullName>
    </submittedName>
</protein>